<dbReference type="Gene3D" id="2.30.130.40">
    <property type="entry name" value="LON domain-like"/>
    <property type="match status" value="1"/>
</dbReference>
<evidence type="ECO:0000313" key="3">
    <source>
        <dbReference type="Proteomes" id="UP000233491"/>
    </source>
</evidence>
<dbReference type="RefSeq" id="WP_101290373.1">
    <property type="nucleotide sequence ID" value="NZ_FOUQ01000002.1"/>
</dbReference>
<dbReference type="EMBL" id="PJNW01000014">
    <property type="protein sequence ID" value="PKR87970.1"/>
    <property type="molecule type" value="Genomic_DNA"/>
</dbReference>
<dbReference type="InterPro" id="IPR046336">
    <property type="entry name" value="Lon_prtase_N_sf"/>
</dbReference>
<sequence>MQVGNASYVGPADLPGELPLFPLKGVLLLPRGLLPLIIFEPRYLAMVDAALASDRLIGIVQPRFDADDGIEEGAAPLCEVGTVGRITAIAETGDGRYQVTLTGVCRFRLLGEAPTGLPYRVGRVSCDFPVDFEPRAGEDEVDRAAFLAVFEAYLEANEMEADWDAVEKASTEALINTLSMMSPYGAAEKQALLEAPDLKTRAETLIAITEITLARTGDGAPTTFN</sequence>
<feature type="domain" description="Lon N-terminal" evidence="1">
    <location>
        <begin position="18"/>
        <end position="213"/>
    </location>
</feature>
<dbReference type="PANTHER" id="PTHR46732">
    <property type="entry name" value="ATP-DEPENDENT PROTEASE LA (LON) DOMAIN PROTEIN"/>
    <property type="match status" value="1"/>
</dbReference>
<dbReference type="PROSITE" id="PS51787">
    <property type="entry name" value="LON_N"/>
    <property type="match status" value="1"/>
</dbReference>
<dbReference type="AlphaFoldDB" id="A0A1I4RY09"/>
<comment type="caution">
    <text evidence="2">The sequence shown here is derived from an EMBL/GenBank/DDBJ whole genome shotgun (WGS) entry which is preliminary data.</text>
</comment>
<reference evidence="2 3" key="1">
    <citation type="submission" date="2017-12" db="EMBL/GenBank/DDBJ databases">
        <title>Anaerobic carbon monoxide metabolism by Pleomorphomonas carboxyditropha sp. nov., a new mesophilic hydrogenogenic carboxidotroph.</title>
        <authorList>
            <person name="Esquivel-Elizondo S."/>
            <person name="Krajmalnik-Brown R."/>
        </authorList>
    </citation>
    <scope>NUCLEOTIDE SEQUENCE [LARGE SCALE GENOMIC DNA]</scope>
    <source>
        <strain evidence="2 3">R5-392</strain>
    </source>
</reference>
<dbReference type="PANTHER" id="PTHR46732:SF8">
    <property type="entry name" value="ATP-DEPENDENT PROTEASE LA (LON) DOMAIN PROTEIN"/>
    <property type="match status" value="1"/>
</dbReference>
<proteinExistence type="predicted"/>
<name>A0A1I4RY09_9HYPH</name>
<dbReference type="SUPFAM" id="SSF88697">
    <property type="entry name" value="PUA domain-like"/>
    <property type="match status" value="1"/>
</dbReference>
<dbReference type="Pfam" id="PF02190">
    <property type="entry name" value="LON_substr_bdg"/>
    <property type="match status" value="1"/>
</dbReference>
<dbReference type="InterPro" id="IPR003111">
    <property type="entry name" value="Lon_prtase_N"/>
</dbReference>
<dbReference type="Proteomes" id="UP000233491">
    <property type="component" value="Unassembled WGS sequence"/>
</dbReference>
<gene>
    <name evidence="2" type="ORF">CXZ10_16015</name>
</gene>
<dbReference type="OrthoDB" id="9806457at2"/>
<dbReference type="SMART" id="SM00464">
    <property type="entry name" value="LON"/>
    <property type="match status" value="1"/>
</dbReference>
<evidence type="ECO:0000259" key="1">
    <source>
        <dbReference type="PROSITE" id="PS51787"/>
    </source>
</evidence>
<dbReference type="InterPro" id="IPR015947">
    <property type="entry name" value="PUA-like_sf"/>
</dbReference>
<accession>A0A1I4RY09</accession>
<keyword evidence="3" id="KW-1185">Reference proteome</keyword>
<evidence type="ECO:0000313" key="2">
    <source>
        <dbReference type="EMBL" id="PKR87970.1"/>
    </source>
</evidence>
<protein>
    <recommendedName>
        <fullName evidence="1">Lon N-terminal domain-containing protein</fullName>
    </recommendedName>
</protein>
<organism evidence="2 3">
    <name type="scientific">Pleomorphomonas diazotrophica</name>
    <dbReference type="NCBI Taxonomy" id="1166257"/>
    <lineage>
        <taxon>Bacteria</taxon>
        <taxon>Pseudomonadati</taxon>
        <taxon>Pseudomonadota</taxon>
        <taxon>Alphaproteobacteria</taxon>
        <taxon>Hyphomicrobiales</taxon>
        <taxon>Pleomorphomonadaceae</taxon>
        <taxon>Pleomorphomonas</taxon>
    </lineage>
</organism>